<organism evidence="1 2">
    <name type="scientific">Microthlaspi erraticum</name>
    <dbReference type="NCBI Taxonomy" id="1685480"/>
    <lineage>
        <taxon>Eukaryota</taxon>
        <taxon>Viridiplantae</taxon>
        <taxon>Streptophyta</taxon>
        <taxon>Embryophyta</taxon>
        <taxon>Tracheophyta</taxon>
        <taxon>Spermatophyta</taxon>
        <taxon>Magnoliopsida</taxon>
        <taxon>eudicotyledons</taxon>
        <taxon>Gunneridae</taxon>
        <taxon>Pentapetalae</taxon>
        <taxon>rosids</taxon>
        <taxon>malvids</taxon>
        <taxon>Brassicales</taxon>
        <taxon>Brassicaceae</taxon>
        <taxon>Coluteocarpeae</taxon>
        <taxon>Microthlaspi</taxon>
    </lineage>
</organism>
<evidence type="ECO:0000313" key="1">
    <source>
        <dbReference type="EMBL" id="CAA7041005.1"/>
    </source>
</evidence>
<sequence>MRPRGPIYRLGGKQVVISLLQEWHLSLVWNQWREDTLQQLGPIISFHDNGTFHCCWCRLLTGLDHSYHLQVAGVVIPLLHPPLSFRGGFRTFPLPEGFVPVVLEN</sequence>
<name>A0A6D2JWN7_9BRAS</name>
<gene>
    <name evidence="1" type="ORF">MERR_LOCUS28240</name>
</gene>
<proteinExistence type="predicted"/>
<dbReference type="AlphaFoldDB" id="A0A6D2JWN7"/>
<comment type="caution">
    <text evidence="1">The sequence shown here is derived from an EMBL/GenBank/DDBJ whole genome shotgun (WGS) entry which is preliminary data.</text>
</comment>
<accession>A0A6D2JWN7</accession>
<dbReference type="Proteomes" id="UP000467841">
    <property type="component" value="Unassembled WGS sequence"/>
</dbReference>
<dbReference type="EMBL" id="CACVBM020001239">
    <property type="protein sequence ID" value="CAA7041005.1"/>
    <property type="molecule type" value="Genomic_DNA"/>
</dbReference>
<protein>
    <submittedName>
        <fullName evidence="1">Uncharacterized protein</fullName>
    </submittedName>
</protein>
<evidence type="ECO:0000313" key="2">
    <source>
        <dbReference type="Proteomes" id="UP000467841"/>
    </source>
</evidence>
<reference evidence="1" key="1">
    <citation type="submission" date="2020-01" db="EMBL/GenBank/DDBJ databases">
        <authorList>
            <person name="Mishra B."/>
        </authorList>
    </citation>
    <scope>NUCLEOTIDE SEQUENCE [LARGE SCALE GENOMIC DNA]</scope>
</reference>
<keyword evidence="2" id="KW-1185">Reference proteome</keyword>